<organism evidence="1 2">
    <name type="scientific">Tychonema bourrellyi FEM_GT703</name>
    <dbReference type="NCBI Taxonomy" id="2040638"/>
    <lineage>
        <taxon>Bacteria</taxon>
        <taxon>Bacillati</taxon>
        <taxon>Cyanobacteriota</taxon>
        <taxon>Cyanophyceae</taxon>
        <taxon>Oscillatoriophycideae</taxon>
        <taxon>Oscillatoriales</taxon>
        <taxon>Microcoleaceae</taxon>
        <taxon>Tychonema</taxon>
    </lineage>
</organism>
<protein>
    <submittedName>
        <fullName evidence="1">Uncharacterized protein</fullName>
    </submittedName>
</protein>
<gene>
    <name evidence="1" type="ORF">CP500_010625</name>
</gene>
<reference evidence="1" key="1">
    <citation type="submission" date="2017-10" db="EMBL/GenBank/DDBJ databases">
        <title>Draft genome sequence of the planktic cyanobacteria Tychonema bourrellyi isolated from alpine lentic freshwater.</title>
        <authorList>
            <person name="Tett A."/>
            <person name="Armanini F."/>
            <person name="Asnicar F."/>
            <person name="Boscaini A."/>
            <person name="Pasolli E."/>
            <person name="Zolfo M."/>
            <person name="Donati C."/>
            <person name="Salmaso N."/>
            <person name="Segata N."/>
        </authorList>
    </citation>
    <scope>NUCLEOTIDE SEQUENCE</scope>
    <source>
        <strain evidence="1">FEM_GT703</strain>
    </source>
</reference>
<evidence type="ECO:0000313" key="1">
    <source>
        <dbReference type="EMBL" id="PHX55472.1"/>
    </source>
</evidence>
<keyword evidence="2" id="KW-1185">Reference proteome</keyword>
<comment type="caution">
    <text evidence="1">The sequence shown here is derived from an EMBL/GenBank/DDBJ whole genome shotgun (WGS) entry which is preliminary data.</text>
</comment>
<dbReference type="AlphaFoldDB" id="A0A2G4F139"/>
<dbReference type="EMBL" id="NXIB02000051">
    <property type="protein sequence ID" value="PHX55472.1"/>
    <property type="molecule type" value="Genomic_DNA"/>
</dbReference>
<name>A0A2G4F139_9CYAN</name>
<dbReference type="Proteomes" id="UP000226442">
    <property type="component" value="Unassembled WGS sequence"/>
</dbReference>
<evidence type="ECO:0000313" key="2">
    <source>
        <dbReference type="Proteomes" id="UP000226442"/>
    </source>
</evidence>
<sequence length="64" mass="7600">MCDRYPSYQDRKQRPVFCALPQAILDFRLAQQNCQLFLVNSTRIKITQKMGLKPRPYRTALIRV</sequence>
<proteinExistence type="predicted"/>
<accession>A0A2G4F139</accession>